<evidence type="ECO:0000313" key="3">
    <source>
        <dbReference type="Proteomes" id="UP000000329"/>
    </source>
</evidence>
<keyword evidence="3" id="KW-1185">Reference proteome</keyword>
<dbReference type="Gene3D" id="2.60.40.3940">
    <property type="match status" value="1"/>
</dbReference>
<evidence type="ECO:0000259" key="1">
    <source>
        <dbReference type="Pfam" id="PF21882"/>
    </source>
</evidence>
<organism evidence="2 3">
    <name type="scientific">Herbaspirillum seropedicae (strain SmR1)</name>
    <dbReference type="NCBI Taxonomy" id="757424"/>
    <lineage>
        <taxon>Bacteria</taxon>
        <taxon>Pseudomonadati</taxon>
        <taxon>Pseudomonadota</taxon>
        <taxon>Betaproteobacteria</taxon>
        <taxon>Burkholderiales</taxon>
        <taxon>Oxalobacteraceae</taxon>
        <taxon>Herbaspirillum</taxon>
    </lineage>
</organism>
<dbReference type="KEGG" id="hse:Hsero_0201"/>
<dbReference type="OrthoDB" id="9810174at2"/>
<gene>
    <name evidence="2" type="ordered locus">Hsero_0201</name>
</gene>
<dbReference type="HOGENOM" id="CLU_008928_0_3_4"/>
<protein>
    <submittedName>
        <fullName evidence="2">Bacteriophage RNA polymerase beta protein</fullName>
    </submittedName>
</protein>
<dbReference type="Proteomes" id="UP000000329">
    <property type="component" value="Chromosome"/>
</dbReference>
<accession>D8IV08</accession>
<name>D8IV08_HERSS</name>
<dbReference type="eggNOG" id="COG5301">
    <property type="taxonomic scope" value="Bacteria"/>
</dbReference>
<dbReference type="STRING" id="757424.Hsero_0201"/>
<feature type="domain" description="Putative tail fiber protein gp53-like C-terminal" evidence="1">
    <location>
        <begin position="382"/>
        <end position="478"/>
    </location>
</feature>
<evidence type="ECO:0000313" key="2">
    <source>
        <dbReference type="EMBL" id="ADJ61727.1"/>
    </source>
</evidence>
<proteinExistence type="predicted"/>
<dbReference type="RefSeq" id="WP_013232249.1">
    <property type="nucleotide sequence ID" value="NC_014323.1"/>
</dbReference>
<dbReference type="Pfam" id="PF21882">
    <property type="entry name" value="Gp53-like_C"/>
    <property type="match status" value="1"/>
</dbReference>
<sequence length="478" mass="48795">MSIVFQFKLTVAGQAALFNANHTGTSLNLTHIQFGSGNRTPTGAETALLNPQQLAPIASGLTVSPTQIRMSAIFGGEQYYVIREVGLWAGSPGSTGAVLVAYWSQATGDLAVKSPGVDFVFSHDMSIDSAVPGGNLTIVADTAQAPLLALLAEHERKPDPHPQYVLARRLNTWTSAGNAPAFTLSPEPPVAAYATGQRCRVRFHSAGRGADTLNINGLGARNLKQYTASGSKTAAIVAADQVSEVEYDGADFIVLQPLPGGLEHGAVTVISGSGALGAAHAGKLLILRGVGGTLTLPAAASLAAGATLHLCSQEGAWSIARQATGDTINAAQSSVATLGLARGETLMLVGDGVSTWTAAGGSALAALSGSFQASKTGNGYQKLPGGLILQWGSVSGYQLTGAGGGSSWSGSFPMTFPNACLSVTLSAGEVMGSIETLEHIYAANGWTASTLTVALQRTYGSSAGTGDIFNVRYIAIGY</sequence>
<dbReference type="AlphaFoldDB" id="D8IV08"/>
<dbReference type="InterPro" id="IPR054075">
    <property type="entry name" value="Gp53-like_C"/>
</dbReference>
<dbReference type="EMBL" id="CP002039">
    <property type="protein sequence ID" value="ADJ61727.1"/>
    <property type="molecule type" value="Genomic_DNA"/>
</dbReference>
<reference evidence="2 3" key="1">
    <citation type="submission" date="2010-04" db="EMBL/GenBank/DDBJ databases">
        <title>The genome of Herbaspirillum seropedicae SmR1, an endophytic, nitrogen-fixing, plant-growth promoting beta-Proteobacteria.</title>
        <authorList>
            <person name="Pedrosa F.O."/>
            <person name="Monteiro R.A."/>
            <person name="Wassem R."/>
            <person name="Cruz L.M."/>
            <person name="Ayub R.A."/>
            <person name="Colauto N.B."/>
            <person name="Fernandez M.A."/>
            <person name="Fungaro M.H.P."/>
            <person name="Grisard E.C."/>
            <person name="Hungria M."/>
            <person name="Madeira H.M.F."/>
            <person name="Nodari R.O."/>
            <person name="Osaku C.A."/>
            <person name="Petzl-Erler M.L."/>
            <person name="Terenzi H."/>
            <person name="Vieira L.G.E."/>
            <person name="Almeida M.I.M."/>
            <person name="Alves L.R."/>
            <person name="Arantes O.M.N."/>
            <person name="Balsanelli E."/>
            <person name="Barcellos F.G."/>
            <person name="Baura V.A."/>
            <person name="Binde D.R."/>
            <person name="Campo R.J."/>
            <person name="Chubatsu L.S."/>
            <person name="Chueire L.M.O."/>
            <person name="Ciferri R.R."/>
            <person name="Correa L.C."/>
            <person name="da Conceicao Silva J.L."/>
            <person name="Dabul A.N.G."/>
            <person name="Dambros B.P."/>
            <person name="Faoro H."/>
            <person name="Favetti A."/>
            <person name="Friedermann G."/>
            <person name="Furlaneto M.C."/>
            <person name="Gasques L.S."/>
            <person name="Gimenes C.C.T."/>
            <person name="Gioppo N.M.R."/>
            <person name="Glienke-Blanco C."/>
            <person name="Godoy L.P."/>
            <person name="Guerra M.P."/>
            <person name="Karp S."/>
            <person name="Kava-Cordeiro V."/>
            <person name="Margarido V.P."/>
            <person name="Mathioni S.M."/>
            <person name="Menck-Soares M.A."/>
            <person name="Murace N.K."/>
            <person name="Nicolas M.F."/>
            <person name="Oliveira C.E.C."/>
            <person name="Pagnan N.A.B."/>
            <person name="Pamphile J.A."/>
            <person name="Patussi E.V."/>
            <person name="Pereira L.F.P."/>
            <person name="Pereira-Ferrari L."/>
            <person name="Pinto F.G.S."/>
            <person name="Precoma C."/>
            <person name="Prioli A.J."/>
            <person name="Prioli S.M.A.P."/>
            <person name="Raittz R.T."/>
            <person name="Ramos H.J.O."/>
            <person name="Ribeiro E.M.S.F."/>
            <person name="Rigo L.U."/>
            <person name="Rocha C.L.M.S.C."/>
            <person name="Rocha S.N."/>
            <person name="Santos K."/>
            <person name="Satori D."/>
            <person name="Silva A.G."/>
            <person name="Simao R.C.G."/>
            <person name="Soares M.A.M."/>
            <person name="Souza E.M."/>
            <person name="Steffens M.B.R."/>
            <person name="Steindel M."/>
            <person name="Tadra-Sfeir M.Z."/>
            <person name="Takahashi E.K."/>
            <person name="Torres R.A."/>
            <person name="Valle J.S."/>
            <person name="Vernal J.I."/>
            <person name="Vilas-Boas L.A."/>
            <person name="Watanabe M.A.E."/>
            <person name="Weiss V.A."/>
            <person name="Yates M.A."/>
            <person name="Souza E.M."/>
        </authorList>
    </citation>
    <scope>NUCLEOTIDE SEQUENCE [LARGE SCALE GENOMIC DNA]</scope>
    <source>
        <strain evidence="2 3">SmR1</strain>
    </source>
</reference>